<dbReference type="RefSeq" id="XP_024086434.1">
    <property type="nucleotide sequence ID" value="XM_024230666.1"/>
</dbReference>
<dbReference type="SUPFAM" id="SSF57959">
    <property type="entry name" value="Leucine zipper domain"/>
    <property type="match status" value="1"/>
</dbReference>
<dbReference type="Gene3D" id="1.20.5.170">
    <property type="match status" value="1"/>
</dbReference>
<feature type="domain" description="BZIP" evidence="3">
    <location>
        <begin position="58"/>
        <end position="112"/>
    </location>
</feature>
<sequence>MNPRQDSSDSESNSAEEYKFSGQSDSSGSENNAGPEEDRRCRSVKKGQYKSRGKCLNKNAVMARQNRLRKKLYLENLEEEVESLREENRRLKSHSKKDKKSIKKLTDEVKYLRSLVSNRTDIWKILNSLNSTLKAKEPSVTVERLPTVEDPLLTQGLPSESGDPLLNFMPDDSERQSLQESFGRLAVHLPYGNQEEPER</sequence>
<dbReference type="PROSITE" id="PS50217">
    <property type="entry name" value="BZIP"/>
    <property type="match status" value="1"/>
</dbReference>
<dbReference type="GO" id="GO:0003700">
    <property type="term" value="F:DNA-binding transcription factor activity"/>
    <property type="evidence" value="ECO:0007669"/>
    <property type="project" value="InterPro"/>
</dbReference>
<keyword evidence="1" id="KW-0175">Coiled coil</keyword>
<evidence type="ECO:0000313" key="5">
    <source>
        <dbReference type="Proteomes" id="UP000494040"/>
    </source>
</evidence>
<reference evidence="4" key="1">
    <citation type="submission" date="2022-01" db="UniProtKB">
        <authorList>
            <consortium name="EnsemblMetazoa"/>
        </authorList>
    </citation>
    <scope>IDENTIFICATION</scope>
</reference>
<dbReference type="AlphaFoldDB" id="A0A8I6SVQ4"/>
<keyword evidence="5" id="KW-1185">Reference proteome</keyword>
<dbReference type="GeneID" id="106667689"/>
<protein>
    <recommendedName>
        <fullName evidence="3">BZIP domain-containing protein</fullName>
    </recommendedName>
</protein>
<accession>A0A8I6SVQ4</accession>
<evidence type="ECO:0000259" key="3">
    <source>
        <dbReference type="PROSITE" id="PS50217"/>
    </source>
</evidence>
<feature type="region of interest" description="Disordered" evidence="2">
    <location>
        <begin position="1"/>
        <end position="50"/>
    </location>
</feature>
<dbReference type="Proteomes" id="UP000494040">
    <property type="component" value="Unassembled WGS sequence"/>
</dbReference>
<dbReference type="GO" id="GO:0005634">
    <property type="term" value="C:nucleus"/>
    <property type="evidence" value="ECO:0007669"/>
    <property type="project" value="UniProtKB-ARBA"/>
</dbReference>
<dbReference type="EnsemblMetazoa" id="XM_024230666.1">
    <property type="protein sequence ID" value="XP_024086434.1"/>
    <property type="gene ID" value="LOC106667689"/>
</dbReference>
<evidence type="ECO:0000256" key="2">
    <source>
        <dbReference type="SAM" id="MobiDB-lite"/>
    </source>
</evidence>
<dbReference type="InterPro" id="IPR046347">
    <property type="entry name" value="bZIP_sf"/>
</dbReference>
<organism evidence="4 5">
    <name type="scientific">Cimex lectularius</name>
    <name type="common">Bed bug</name>
    <name type="synonym">Acanthia lectularia</name>
    <dbReference type="NCBI Taxonomy" id="79782"/>
    <lineage>
        <taxon>Eukaryota</taxon>
        <taxon>Metazoa</taxon>
        <taxon>Ecdysozoa</taxon>
        <taxon>Arthropoda</taxon>
        <taxon>Hexapoda</taxon>
        <taxon>Insecta</taxon>
        <taxon>Pterygota</taxon>
        <taxon>Neoptera</taxon>
        <taxon>Paraneoptera</taxon>
        <taxon>Hemiptera</taxon>
        <taxon>Heteroptera</taxon>
        <taxon>Panheteroptera</taxon>
        <taxon>Cimicomorpha</taxon>
        <taxon>Cimicidae</taxon>
        <taxon>Cimex</taxon>
    </lineage>
</organism>
<feature type="compositionally biased region" description="Polar residues" evidence="2">
    <location>
        <begin position="21"/>
        <end position="32"/>
    </location>
</feature>
<name>A0A8I6SVQ4_CIMLE</name>
<feature type="coiled-coil region" evidence="1">
    <location>
        <begin position="67"/>
        <end position="97"/>
    </location>
</feature>
<evidence type="ECO:0000313" key="4">
    <source>
        <dbReference type="EnsemblMetazoa" id="XP_024086434.1"/>
    </source>
</evidence>
<evidence type="ECO:0000256" key="1">
    <source>
        <dbReference type="SAM" id="Coils"/>
    </source>
</evidence>
<dbReference type="InterPro" id="IPR004827">
    <property type="entry name" value="bZIP"/>
</dbReference>
<feature type="region of interest" description="Disordered" evidence="2">
    <location>
        <begin position="152"/>
        <end position="181"/>
    </location>
</feature>
<proteinExistence type="predicted"/>